<dbReference type="Proteomes" id="UP000481153">
    <property type="component" value="Unassembled WGS sequence"/>
</dbReference>
<dbReference type="AlphaFoldDB" id="A0A6G0WP36"/>
<name>A0A6G0WP36_9STRA</name>
<proteinExistence type="predicted"/>
<comment type="caution">
    <text evidence="1">The sequence shown here is derived from an EMBL/GenBank/DDBJ whole genome shotgun (WGS) entry which is preliminary data.</text>
</comment>
<organism evidence="1 2">
    <name type="scientific">Aphanomyces euteiches</name>
    <dbReference type="NCBI Taxonomy" id="100861"/>
    <lineage>
        <taxon>Eukaryota</taxon>
        <taxon>Sar</taxon>
        <taxon>Stramenopiles</taxon>
        <taxon>Oomycota</taxon>
        <taxon>Saprolegniomycetes</taxon>
        <taxon>Saprolegniales</taxon>
        <taxon>Verrucalvaceae</taxon>
        <taxon>Aphanomyces</taxon>
    </lineage>
</organism>
<accession>A0A6G0WP36</accession>
<evidence type="ECO:0000313" key="2">
    <source>
        <dbReference type="Proteomes" id="UP000481153"/>
    </source>
</evidence>
<protein>
    <submittedName>
        <fullName evidence="1">Uncharacterized protein</fullName>
    </submittedName>
</protein>
<reference evidence="1 2" key="1">
    <citation type="submission" date="2019-07" db="EMBL/GenBank/DDBJ databases">
        <title>Genomics analysis of Aphanomyces spp. identifies a new class of oomycete effector associated with host adaptation.</title>
        <authorList>
            <person name="Gaulin E."/>
        </authorList>
    </citation>
    <scope>NUCLEOTIDE SEQUENCE [LARGE SCALE GENOMIC DNA]</scope>
    <source>
        <strain evidence="1 2">ATCC 201684</strain>
    </source>
</reference>
<evidence type="ECO:0000313" key="1">
    <source>
        <dbReference type="EMBL" id="KAF0729145.1"/>
    </source>
</evidence>
<gene>
    <name evidence="1" type="ORF">Ae201684_013123</name>
</gene>
<dbReference type="EMBL" id="VJMJ01000167">
    <property type="protein sequence ID" value="KAF0729145.1"/>
    <property type="molecule type" value="Genomic_DNA"/>
</dbReference>
<sequence>MILLGWIPAYGYARIPFIQLFQTTTSQNSAFSKAVDDGLSGQMLPYIICPFYKIKPRWTFKLPFTRFQAILEWTHPSHIGRGTIENFTCEMRTETVPKKTATDIELLHHALGLS</sequence>
<keyword evidence="2" id="KW-1185">Reference proteome</keyword>